<dbReference type="PANTHER" id="PTHR44591">
    <property type="entry name" value="STRESS RESPONSE REGULATOR PROTEIN 1"/>
    <property type="match status" value="1"/>
</dbReference>
<keyword evidence="1 2" id="KW-0597">Phosphoprotein</keyword>
<dbReference type="PROSITE" id="PS50110">
    <property type="entry name" value="RESPONSE_REGULATORY"/>
    <property type="match status" value="1"/>
</dbReference>
<dbReference type="Gene3D" id="3.40.50.2300">
    <property type="match status" value="1"/>
</dbReference>
<evidence type="ECO:0000256" key="1">
    <source>
        <dbReference type="ARBA" id="ARBA00022553"/>
    </source>
</evidence>
<evidence type="ECO:0000256" key="2">
    <source>
        <dbReference type="PROSITE-ProRule" id="PRU00169"/>
    </source>
</evidence>
<sequence length="134" mass="14588">MVAVNASESRESTRVIVMEDDLLLRRMLESILKTVGYTVLSAGDGAEGMRAVRTHGADIVITDLFMPEQDGLQTIMQLKREFPAVRVVAMTAGASYLSIENARAAATLIGADAFIEKPLDHRVLLDTMAELRPA</sequence>
<dbReference type="Pfam" id="PF00072">
    <property type="entry name" value="Response_reg"/>
    <property type="match status" value="1"/>
</dbReference>
<dbReference type="AlphaFoldDB" id="A0A7J0BV19"/>
<name>A0A7J0BV19_9BACT</name>
<accession>A0A7J0BV19</accession>
<keyword evidence="5" id="KW-1185">Reference proteome</keyword>
<dbReference type="SUPFAM" id="SSF52172">
    <property type="entry name" value="CheY-like"/>
    <property type="match status" value="1"/>
</dbReference>
<organism evidence="4 5">
    <name type="scientific">Desulfovibrio psychrotolerans</name>
    <dbReference type="NCBI Taxonomy" id="415242"/>
    <lineage>
        <taxon>Bacteria</taxon>
        <taxon>Pseudomonadati</taxon>
        <taxon>Thermodesulfobacteriota</taxon>
        <taxon>Desulfovibrionia</taxon>
        <taxon>Desulfovibrionales</taxon>
        <taxon>Desulfovibrionaceae</taxon>
        <taxon>Desulfovibrio</taxon>
    </lineage>
</organism>
<evidence type="ECO:0000313" key="4">
    <source>
        <dbReference type="EMBL" id="GFM37015.1"/>
    </source>
</evidence>
<dbReference type="RefSeq" id="WP_174409669.1">
    <property type="nucleotide sequence ID" value="NZ_BLVP01000008.1"/>
</dbReference>
<feature type="domain" description="Response regulatory" evidence="3">
    <location>
        <begin position="14"/>
        <end position="132"/>
    </location>
</feature>
<dbReference type="GO" id="GO:0000160">
    <property type="term" value="P:phosphorelay signal transduction system"/>
    <property type="evidence" value="ECO:0007669"/>
    <property type="project" value="InterPro"/>
</dbReference>
<evidence type="ECO:0000313" key="5">
    <source>
        <dbReference type="Proteomes" id="UP000503820"/>
    </source>
</evidence>
<comment type="caution">
    <text evidence="4">The sequence shown here is derived from an EMBL/GenBank/DDBJ whole genome shotgun (WGS) entry which is preliminary data.</text>
</comment>
<reference evidence="4 5" key="1">
    <citation type="submission" date="2020-05" db="EMBL/GenBank/DDBJ databases">
        <title>Draft genome sequence of Desulfovibrio psychrotolerans JS1T.</title>
        <authorList>
            <person name="Ueno A."/>
            <person name="Tamazawa S."/>
            <person name="Tamamura S."/>
            <person name="Murakami T."/>
            <person name="Kiyama T."/>
            <person name="Inomata H."/>
            <person name="Amano Y."/>
            <person name="Miyakawa K."/>
            <person name="Tamaki H."/>
            <person name="Naganuma T."/>
            <person name="Kaneko K."/>
        </authorList>
    </citation>
    <scope>NUCLEOTIDE SEQUENCE [LARGE SCALE GENOMIC DNA]</scope>
    <source>
        <strain evidence="4 5">JS1</strain>
    </source>
</reference>
<dbReference type="InterPro" id="IPR011006">
    <property type="entry name" value="CheY-like_superfamily"/>
</dbReference>
<feature type="modified residue" description="4-aspartylphosphate" evidence="2">
    <location>
        <position position="63"/>
    </location>
</feature>
<protein>
    <submittedName>
        <fullName evidence="4">Response regulator</fullName>
    </submittedName>
</protein>
<dbReference type="EMBL" id="BLVP01000008">
    <property type="protein sequence ID" value="GFM37015.1"/>
    <property type="molecule type" value="Genomic_DNA"/>
</dbReference>
<dbReference type="PANTHER" id="PTHR44591:SF23">
    <property type="entry name" value="CHEY SUBFAMILY"/>
    <property type="match status" value="1"/>
</dbReference>
<dbReference type="CDD" id="cd00156">
    <property type="entry name" value="REC"/>
    <property type="match status" value="1"/>
</dbReference>
<dbReference type="SMART" id="SM00448">
    <property type="entry name" value="REC"/>
    <property type="match status" value="1"/>
</dbReference>
<dbReference type="InterPro" id="IPR050595">
    <property type="entry name" value="Bact_response_regulator"/>
</dbReference>
<dbReference type="InterPro" id="IPR001789">
    <property type="entry name" value="Sig_transdc_resp-reg_receiver"/>
</dbReference>
<gene>
    <name evidence="4" type="ORF">DSM19430T_16990</name>
</gene>
<dbReference type="Proteomes" id="UP000503820">
    <property type="component" value="Unassembled WGS sequence"/>
</dbReference>
<proteinExistence type="predicted"/>
<evidence type="ECO:0000259" key="3">
    <source>
        <dbReference type="PROSITE" id="PS50110"/>
    </source>
</evidence>